<evidence type="ECO:0000259" key="4">
    <source>
        <dbReference type="Pfam" id="PF22725"/>
    </source>
</evidence>
<dbReference type="AlphaFoldDB" id="A0AA38XFN2"/>
<dbReference type="GO" id="GO:0000166">
    <property type="term" value="F:nucleotide binding"/>
    <property type="evidence" value="ECO:0007669"/>
    <property type="project" value="InterPro"/>
</dbReference>
<dbReference type="Pfam" id="PF22725">
    <property type="entry name" value="GFO_IDH_MocA_C3"/>
    <property type="match status" value="1"/>
</dbReference>
<protein>
    <recommendedName>
        <fullName evidence="7">Oxidoreductase</fullName>
    </recommendedName>
</protein>
<dbReference type="PANTHER" id="PTHR43708">
    <property type="entry name" value="CONSERVED EXPRESSED OXIDOREDUCTASE (EUROFUNG)"/>
    <property type="match status" value="1"/>
</dbReference>
<dbReference type="EMBL" id="JAPDRK010000005">
    <property type="protein sequence ID" value="KAJ9612542.1"/>
    <property type="molecule type" value="Genomic_DNA"/>
</dbReference>
<evidence type="ECO:0000259" key="3">
    <source>
        <dbReference type="Pfam" id="PF01408"/>
    </source>
</evidence>
<dbReference type="InterPro" id="IPR055170">
    <property type="entry name" value="GFO_IDH_MocA-like_dom"/>
</dbReference>
<dbReference type="Gene3D" id="3.40.50.720">
    <property type="entry name" value="NAD(P)-binding Rossmann-like Domain"/>
    <property type="match status" value="1"/>
</dbReference>
<dbReference type="Gene3D" id="3.30.360.10">
    <property type="entry name" value="Dihydrodipicolinate Reductase, domain 2"/>
    <property type="match status" value="1"/>
</dbReference>
<feature type="domain" description="GFO/IDH/MocA-like oxidoreductase" evidence="4">
    <location>
        <begin position="142"/>
        <end position="266"/>
    </location>
</feature>
<dbReference type="GO" id="GO:0016491">
    <property type="term" value="F:oxidoreductase activity"/>
    <property type="evidence" value="ECO:0007669"/>
    <property type="project" value="UniProtKB-KW"/>
</dbReference>
<dbReference type="Pfam" id="PF01408">
    <property type="entry name" value="GFO_IDH_MocA"/>
    <property type="match status" value="1"/>
</dbReference>
<feature type="domain" description="Gfo/Idh/MocA-like oxidoreductase N-terminal" evidence="3">
    <location>
        <begin position="5"/>
        <end position="132"/>
    </location>
</feature>
<evidence type="ECO:0000256" key="2">
    <source>
        <dbReference type="ARBA" id="ARBA00023002"/>
    </source>
</evidence>
<organism evidence="5 6">
    <name type="scientific">Cladophialophora chaetospira</name>
    <dbReference type="NCBI Taxonomy" id="386627"/>
    <lineage>
        <taxon>Eukaryota</taxon>
        <taxon>Fungi</taxon>
        <taxon>Dikarya</taxon>
        <taxon>Ascomycota</taxon>
        <taxon>Pezizomycotina</taxon>
        <taxon>Eurotiomycetes</taxon>
        <taxon>Chaetothyriomycetidae</taxon>
        <taxon>Chaetothyriales</taxon>
        <taxon>Herpotrichiellaceae</taxon>
        <taxon>Cladophialophora</taxon>
    </lineage>
</organism>
<dbReference type="Proteomes" id="UP001172673">
    <property type="component" value="Unassembled WGS sequence"/>
</dbReference>
<dbReference type="InterPro" id="IPR000683">
    <property type="entry name" value="Gfo/Idh/MocA-like_OxRdtase_N"/>
</dbReference>
<comment type="similarity">
    <text evidence="1">Belongs to the Gfo/Idh/MocA family.</text>
</comment>
<evidence type="ECO:0000313" key="6">
    <source>
        <dbReference type="Proteomes" id="UP001172673"/>
    </source>
</evidence>
<comment type="caution">
    <text evidence="5">The sequence shown here is derived from an EMBL/GenBank/DDBJ whole genome shotgun (WGS) entry which is preliminary data.</text>
</comment>
<dbReference type="PANTHER" id="PTHR43708:SF5">
    <property type="entry name" value="CONSERVED EXPRESSED OXIDOREDUCTASE (EUROFUNG)-RELATED"/>
    <property type="match status" value="1"/>
</dbReference>
<proteinExistence type="inferred from homology"/>
<reference evidence="5" key="1">
    <citation type="submission" date="2022-10" db="EMBL/GenBank/DDBJ databases">
        <title>Culturing micro-colonial fungi from biological soil crusts in the Mojave desert and describing Neophaeococcomyces mojavensis, and introducing the new genera and species Taxawa tesnikishii.</title>
        <authorList>
            <person name="Kurbessoian T."/>
            <person name="Stajich J.E."/>
        </authorList>
    </citation>
    <scope>NUCLEOTIDE SEQUENCE</scope>
    <source>
        <strain evidence="5">TK_41</strain>
    </source>
</reference>
<sequence length="381" mass="43219">MSSPIRLGVIGYGFSSKCFHLPFINALPNDFKIVAFFQRSEAPKDRKSAEAGSHCTVDYPNVKHYSNKEEFFADENIDAVICNSKQDTHAEYAERALNAGKHVVVEKAFTRTTEEANHLISLAKEKGKILTVFQNRRWDNDFLTLRHLIDNDALGELKELEIHYDVDFPFWMRNMNKKEYSPGDGMTFGLGSHTLDQALLLFGKPALIAGFLRVLRGIESEVEDTFTAILQYDGAQKDLLVTVKTNVVSPLKDQLKYFARGTKGSYVKPGTCIQEAQILGKPSLPVGDASFGHEPPHLYGLLSTKKEPFDREHQTYEKDVDMWVGRYPTIPGHWLGFYENLRDAIRGKVEIAVKPEESRDGIRLIELIRESSLKGEILKWH</sequence>
<accession>A0AA38XFN2</accession>
<gene>
    <name evidence="5" type="ORF">H2200_004139</name>
</gene>
<name>A0AA38XFN2_9EURO</name>
<evidence type="ECO:0008006" key="7">
    <source>
        <dbReference type="Google" id="ProtNLM"/>
    </source>
</evidence>
<dbReference type="SUPFAM" id="SSF51735">
    <property type="entry name" value="NAD(P)-binding Rossmann-fold domains"/>
    <property type="match status" value="1"/>
</dbReference>
<dbReference type="InterPro" id="IPR051317">
    <property type="entry name" value="Gfo/Idh/MocA_oxidoreduct"/>
</dbReference>
<dbReference type="InterPro" id="IPR036291">
    <property type="entry name" value="NAD(P)-bd_dom_sf"/>
</dbReference>
<keyword evidence="2" id="KW-0560">Oxidoreductase</keyword>
<evidence type="ECO:0000313" key="5">
    <source>
        <dbReference type="EMBL" id="KAJ9612542.1"/>
    </source>
</evidence>
<keyword evidence="6" id="KW-1185">Reference proteome</keyword>
<evidence type="ECO:0000256" key="1">
    <source>
        <dbReference type="ARBA" id="ARBA00010928"/>
    </source>
</evidence>